<feature type="domain" description="Conserved oligomeric Golgi complex subunit 5 helical" evidence="7">
    <location>
        <begin position="285"/>
        <end position="507"/>
    </location>
</feature>
<evidence type="ECO:0000259" key="7">
    <source>
        <dbReference type="Pfam" id="PF20649"/>
    </source>
</evidence>
<dbReference type="GO" id="GO:0006891">
    <property type="term" value="P:intra-Golgi vesicle-mediated transport"/>
    <property type="evidence" value="ECO:0007669"/>
    <property type="project" value="InterPro"/>
</dbReference>
<feature type="domain" description="Conserved oligomeric Golgi complex subunit 5 N-terminal" evidence="6">
    <location>
        <begin position="61"/>
        <end position="173"/>
    </location>
</feature>
<dbReference type="InterPro" id="IPR048485">
    <property type="entry name" value="COG5_helical"/>
</dbReference>
<dbReference type="Pfam" id="PF20649">
    <property type="entry name" value="COG5_C"/>
    <property type="match status" value="1"/>
</dbReference>
<proteinExistence type="predicted"/>
<evidence type="ECO:0000313" key="9">
    <source>
        <dbReference type="Proteomes" id="UP000245768"/>
    </source>
</evidence>
<feature type="region of interest" description="Disordered" evidence="5">
    <location>
        <begin position="23"/>
        <end position="51"/>
    </location>
</feature>
<dbReference type="PANTHER" id="PTHR13228:SF3">
    <property type="entry name" value="CONSERVED OLIGOMERIC GOLGI COMPLEX SUBUNIT 5"/>
    <property type="match status" value="1"/>
</dbReference>
<dbReference type="GeneID" id="37044238"/>
<comment type="subcellular location">
    <subcellularLocation>
        <location evidence="1">Golgi apparatus membrane</location>
        <topology evidence="1">Peripheral membrane protein</topology>
    </subcellularLocation>
</comment>
<dbReference type="AlphaFoldDB" id="A0A316YKG2"/>
<evidence type="ECO:0000256" key="3">
    <source>
        <dbReference type="ARBA" id="ARBA00023034"/>
    </source>
</evidence>
<name>A0A316YKG2_9BASI</name>
<reference evidence="8 9" key="1">
    <citation type="journal article" date="2018" name="Mol. Biol. Evol.">
        <title>Broad Genomic Sampling Reveals a Smut Pathogenic Ancestry of the Fungal Clade Ustilaginomycotina.</title>
        <authorList>
            <person name="Kijpornyongpan T."/>
            <person name="Mondo S.J."/>
            <person name="Barry K."/>
            <person name="Sandor L."/>
            <person name="Lee J."/>
            <person name="Lipzen A."/>
            <person name="Pangilinan J."/>
            <person name="LaButti K."/>
            <person name="Hainaut M."/>
            <person name="Henrissat B."/>
            <person name="Grigoriev I.V."/>
            <person name="Spatafora J.W."/>
            <person name="Aime M.C."/>
        </authorList>
    </citation>
    <scope>NUCLEOTIDE SEQUENCE [LARGE SCALE GENOMIC DNA]</scope>
    <source>
        <strain evidence="8 9">MCA 4198</strain>
    </source>
</reference>
<dbReference type="OrthoDB" id="18786at2759"/>
<keyword evidence="9" id="KW-1185">Reference proteome</keyword>
<dbReference type="Pfam" id="PF10392">
    <property type="entry name" value="COG5_N"/>
    <property type="match status" value="1"/>
</dbReference>
<evidence type="ECO:0000256" key="4">
    <source>
        <dbReference type="ARBA" id="ARBA00023136"/>
    </source>
</evidence>
<evidence type="ECO:0000256" key="5">
    <source>
        <dbReference type="SAM" id="MobiDB-lite"/>
    </source>
</evidence>
<organism evidence="8 9">
    <name type="scientific">Acaromyces ingoldii</name>
    <dbReference type="NCBI Taxonomy" id="215250"/>
    <lineage>
        <taxon>Eukaryota</taxon>
        <taxon>Fungi</taxon>
        <taxon>Dikarya</taxon>
        <taxon>Basidiomycota</taxon>
        <taxon>Ustilaginomycotina</taxon>
        <taxon>Exobasidiomycetes</taxon>
        <taxon>Exobasidiales</taxon>
        <taxon>Cryptobasidiaceae</taxon>
        <taxon>Acaromyces</taxon>
    </lineage>
</organism>
<feature type="compositionally biased region" description="Acidic residues" evidence="5">
    <location>
        <begin position="271"/>
        <end position="280"/>
    </location>
</feature>
<evidence type="ECO:0000256" key="1">
    <source>
        <dbReference type="ARBA" id="ARBA00004395"/>
    </source>
</evidence>
<dbReference type="EMBL" id="KZ819638">
    <property type="protein sequence ID" value="PWN88205.1"/>
    <property type="molecule type" value="Genomic_DNA"/>
</dbReference>
<accession>A0A316YKG2</accession>
<keyword evidence="3" id="KW-0333">Golgi apparatus</keyword>
<dbReference type="InterPro" id="IPR049176">
    <property type="entry name" value="COG5_N"/>
</dbReference>
<protein>
    <recommendedName>
        <fullName evidence="2">Conserved oligomeric Golgi complex subunit 5</fullName>
    </recommendedName>
</protein>
<feature type="region of interest" description="Disordered" evidence="5">
    <location>
        <begin position="201"/>
        <end position="223"/>
    </location>
</feature>
<gene>
    <name evidence="8" type="ORF">FA10DRAFT_268417</name>
</gene>
<evidence type="ECO:0000259" key="6">
    <source>
        <dbReference type="Pfam" id="PF10392"/>
    </source>
</evidence>
<evidence type="ECO:0000256" key="2">
    <source>
        <dbReference type="ARBA" id="ARBA00020974"/>
    </source>
</evidence>
<keyword evidence="4" id="KW-0472">Membrane</keyword>
<feature type="region of interest" description="Disordered" evidence="5">
    <location>
        <begin position="251"/>
        <end position="280"/>
    </location>
</feature>
<dbReference type="PANTHER" id="PTHR13228">
    <property type="entry name" value="CONSERVED OLIGOMERIC GOLGI COMPLEX COMPONENT 5"/>
    <property type="match status" value="1"/>
</dbReference>
<evidence type="ECO:0000313" key="8">
    <source>
        <dbReference type="EMBL" id="PWN88205.1"/>
    </source>
</evidence>
<dbReference type="GO" id="GO:0017119">
    <property type="term" value="C:Golgi transport complex"/>
    <property type="evidence" value="ECO:0007669"/>
    <property type="project" value="InterPro"/>
</dbReference>
<dbReference type="InParanoid" id="A0A316YKG2"/>
<dbReference type="Proteomes" id="UP000245768">
    <property type="component" value="Unassembled WGS sequence"/>
</dbReference>
<dbReference type="GO" id="GO:0000139">
    <property type="term" value="C:Golgi membrane"/>
    <property type="evidence" value="ECO:0007669"/>
    <property type="project" value="UniProtKB-SubCell"/>
</dbReference>
<sequence length="966" mass="105183">MDLAPFLAPDYDPQTYANLIIEAPQSASPAELDGDARPPGPDRIGSSSAPTRRLLEAPTASSSKAIDVEGDVSVAVGRLNLAIDDIDRLIRDEVTANAHDLLAHTTSLLDVRPTLTTLRTALDALSAHRDKLIQRIATPHAELRQAALRQAKIRQAQALVRRAEKFVRLVRRLQTQMDALMAVPPRGAAGTASEAKRLERLGEEEEGEGEQQQQQQQQAGVADEDLMDEEAGEQRGRGLARAALSVSEITALVHPRPPPLLPKSQGGEDAREGEDDEDDEDMIPLTSLDLVNACLPLVERSREKVTDLMEDMVVMGLRDLSPLLLSTSLQTAFNLGQLADLVRDLLADLTDVIRDRVKAACDMNSLSRELGSREPQTQQTATYASYRSRRGAGAGTDAASQSAVAQRWSNALWSRFETLIVNEMGAVCSKVYTLERVLSLKTDKVSGRNYLDDAMRVLGDRPSTIFWNTLSGALSVQTREATRGSAFLSTTLSSGYPRLLRLFQEFFARVSVYTDSTYTHAQQSPETISVLRSVSHLEQNYLAKTSSRFEGIIATSLVPEARQLPTAADGEGLARVATDEIDGARFDPLLLVAVVNTVKEGIRSALSAIQSRQIKDSSVYSLQAAATTPAQSLNAGLTSFTYHLLVGLQILLGSDHVAVSSQNGLGGNPRSTAPPQVIEESLKDLVDHVRHLYETEQRGPMLSHLQDDIDESFNKMHYVDFGQPVPDAVSGSGSAYMVELSEKLWFIREQLFSRYDVGRNEKASWTLQVTKYALEQFVWQASLLHPLGEGGKLKLTSDMTELEFAASQLLASAGGGADLGSGGGLTMADCGESFKALRTFRPMLFLELAKFSLKESAGDGEGAKLLQAKSGLDPLVVAHHLLARGSNKAKKNSAVFPWQVLSEDEAGLGKTRQEYLSFIAEDDARSRAAAMGAMGKCIEKLRAQEQVPVDKNVLQVLDSWVEAHQH</sequence>
<dbReference type="RefSeq" id="XP_025375403.1">
    <property type="nucleotide sequence ID" value="XM_025522322.1"/>
</dbReference>
<dbReference type="InterPro" id="IPR019465">
    <property type="entry name" value="Cog5"/>
</dbReference>
<dbReference type="STRING" id="215250.A0A316YKG2"/>